<dbReference type="InterPro" id="IPR038721">
    <property type="entry name" value="IS701-like_DDE_dom"/>
</dbReference>
<dbReference type="PANTHER" id="PTHR33627:SF1">
    <property type="entry name" value="TRANSPOSASE"/>
    <property type="match status" value="1"/>
</dbReference>
<proteinExistence type="predicted"/>
<organism evidence="2">
    <name type="scientific">Deinococcus sonorensis KR-87</name>
    <dbReference type="NCBI Taxonomy" id="694439"/>
    <lineage>
        <taxon>Bacteria</taxon>
        <taxon>Thermotogati</taxon>
        <taxon>Deinococcota</taxon>
        <taxon>Deinococci</taxon>
        <taxon>Deinococcales</taxon>
        <taxon>Deinococcaceae</taxon>
        <taxon>Deinococcus</taxon>
    </lineage>
</organism>
<dbReference type="AlphaFoldDB" id="A0AAU7UGI4"/>
<accession>A0AAU7UGI4</accession>
<dbReference type="SUPFAM" id="SSF53098">
    <property type="entry name" value="Ribonuclease H-like"/>
    <property type="match status" value="1"/>
</dbReference>
<protein>
    <submittedName>
        <fullName evidence="2">IS701 family transposase</fullName>
    </submittedName>
</protein>
<dbReference type="RefSeq" id="WP_350245706.1">
    <property type="nucleotide sequence ID" value="NZ_CP158301.1"/>
</dbReference>
<dbReference type="InterPro" id="IPR039365">
    <property type="entry name" value="IS701-like"/>
</dbReference>
<dbReference type="Pfam" id="PF13546">
    <property type="entry name" value="DDE_5"/>
    <property type="match status" value="1"/>
</dbReference>
<feature type="domain" description="Transposase IS701-like DDE" evidence="1">
    <location>
        <begin position="17"/>
        <end position="280"/>
    </location>
</feature>
<evidence type="ECO:0000313" key="2">
    <source>
        <dbReference type="EMBL" id="XBV87557.1"/>
    </source>
</evidence>
<dbReference type="EMBL" id="CP158301">
    <property type="protein sequence ID" value="XBV87557.1"/>
    <property type="molecule type" value="Genomic_DNA"/>
</dbReference>
<dbReference type="InterPro" id="IPR012337">
    <property type="entry name" value="RNaseH-like_sf"/>
</dbReference>
<sequence length="431" mass="47658">MRRFKRFRQLFPAFFAPFLAGFRHTAQRRLAPLYVQGLCSFVARKSITPLAQTVAPGQGDHLQHFITDSPWDPQPLETLVAQQAQRLVGGKDAVLIIDDTCLTKFGTKSVGVSRQYSGQVGKVTNCQCLVSLTLAQHDVPIPLALRLFLPSEWTGDVERCERAGVPAAHLVPKAKWEIALEELDRVRRSVTFGVVLADAAYGNNAEFRKALSKRGLFWSVGIVRNQKVYSEDVRLIPPPRIVRGRRPKGPSASEERQTVEALLQAAPWHEITWRHGTKGPMRGRFAAVFVRIADGAANGAGAHLPGEELWVIGEERNNGGCKYYACNFGPAATLNDLVAVTKRRWACEHGHRELKQEVGLSHFEGRSWRGLHHHAVLCLVALAFLQAIRLEQPDGVQGETLPAIRAELAGTLSQPLLCPRCRLLTVQPAGP</sequence>
<dbReference type="NCBIfam" id="NF033540">
    <property type="entry name" value="transpos_IS701"/>
    <property type="match status" value="1"/>
</dbReference>
<evidence type="ECO:0000259" key="1">
    <source>
        <dbReference type="Pfam" id="PF13546"/>
    </source>
</evidence>
<name>A0AAU7UGI4_9DEIO</name>
<reference evidence="2" key="1">
    <citation type="submission" date="2024-06" db="EMBL/GenBank/DDBJ databases">
        <title>Draft Genome Sequence of Deinococcus sonorensis Type Strain KR-87, a Biofilm Producing Representative of the Genus Deinococcus.</title>
        <authorList>
            <person name="Boren L.S."/>
            <person name="Grosso R.A."/>
            <person name="Hugenberg-Cox A.N."/>
            <person name="Hill J.T.E."/>
            <person name="Albert C.M."/>
            <person name="Tuohy J.M."/>
        </authorList>
    </citation>
    <scope>NUCLEOTIDE SEQUENCE</scope>
    <source>
        <strain evidence="2">KR-87</strain>
        <plasmid evidence="2">pDson05</plasmid>
    </source>
</reference>
<keyword evidence="2" id="KW-0614">Plasmid</keyword>
<dbReference type="KEGG" id="dsc:ABOD76_22165"/>
<gene>
    <name evidence="2" type="ORF">ABOD76_22165</name>
</gene>
<geneLocation type="plasmid" evidence="2">
    <name>pDson05</name>
</geneLocation>
<dbReference type="PANTHER" id="PTHR33627">
    <property type="entry name" value="TRANSPOSASE"/>
    <property type="match status" value="1"/>
</dbReference>